<dbReference type="InterPro" id="IPR019223">
    <property type="entry name" value="DUF2147"/>
</dbReference>
<proteinExistence type="predicted"/>
<dbReference type="Pfam" id="PF09917">
    <property type="entry name" value="DUF2147"/>
    <property type="match status" value="1"/>
</dbReference>
<keyword evidence="4" id="KW-1185">Reference proteome</keyword>
<dbReference type="KEGG" id="fop:FNB79_11480"/>
<evidence type="ECO:0000313" key="4">
    <source>
        <dbReference type="Proteomes" id="UP000319209"/>
    </source>
</evidence>
<dbReference type="Gene3D" id="2.40.128.520">
    <property type="match status" value="1"/>
</dbReference>
<feature type="domain" description="DUF2147" evidence="2">
    <location>
        <begin position="23"/>
        <end position="137"/>
    </location>
</feature>
<evidence type="ECO:0000259" key="2">
    <source>
        <dbReference type="Pfam" id="PF09917"/>
    </source>
</evidence>
<sequence>MKQLCALLLITISITTNAQSIIGQWETYDDKTNEKKALIEISKTNDTYSAKIIDKYVGDMDSVCEKCEGDKKNKPIIGLVIIEDIKKDDDEYNDGTILDPESGDVYSCYLKLVNTDKLKVRGFLGVSLFGRTQYWLRKK</sequence>
<gene>
    <name evidence="3" type="ORF">FNB79_11480</name>
</gene>
<feature type="chain" id="PRO_5022098048" evidence="1">
    <location>
        <begin position="19"/>
        <end position="139"/>
    </location>
</feature>
<dbReference type="OrthoDB" id="9814399at2"/>
<name>A0A516GT51_9FLAO</name>
<feature type="signal peptide" evidence="1">
    <location>
        <begin position="1"/>
        <end position="18"/>
    </location>
</feature>
<organism evidence="3 4">
    <name type="scientific">Formosa sediminum</name>
    <dbReference type="NCBI Taxonomy" id="2594004"/>
    <lineage>
        <taxon>Bacteria</taxon>
        <taxon>Pseudomonadati</taxon>
        <taxon>Bacteroidota</taxon>
        <taxon>Flavobacteriia</taxon>
        <taxon>Flavobacteriales</taxon>
        <taxon>Flavobacteriaceae</taxon>
        <taxon>Formosa</taxon>
    </lineage>
</organism>
<evidence type="ECO:0000256" key="1">
    <source>
        <dbReference type="SAM" id="SignalP"/>
    </source>
</evidence>
<dbReference type="PANTHER" id="PTHR36919">
    <property type="entry name" value="BLR1215 PROTEIN"/>
    <property type="match status" value="1"/>
</dbReference>
<reference evidence="3 4" key="1">
    <citation type="submission" date="2019-07" db="EMBL/GenBank/DDBJ databases">
        <title>Genome sequencing for Formosa sp. PS13.</title>
        <authorList>
            <person name="Park S.-J."/>
        </authorList>
    </citation>
    <scope>NUCLEOTIDE SEQUENCE [LARGE SCALE GENOMIC DNA]</scope>
    <source>
        <strain evidence="3 4">PS13</strain>
    </source>
</reference>
<evidence type="ECO:0000313" key="3">
    <source>
        <dbReference type="EMBL" id="QDO94560.1"/>
    </source>
</evidence>
<dbReference type="EMBL" id="CP041637">
    <property type="protein sequence ID" value="QDO94560.1"/>
    <property type="molecule type" value="Genomic_DNA"/>
</dbReference>
<dbReference type="Proteomes" id="UP000319209">
    <property type="component" value="Chromosome"/>
</dbReference>
<dbReference type="RefSeq" id="WP_143381444.1">
    <property type="nucleotide sequence ID" value="NZ_CP041637.1"/>
</dbReference>
<dbReference type="AlphaFoldDB" id="A0A516GT51"/>
<dbReference type="PANTHER" id="PTHR36919:SF3">
    <property type="entry name" value="BLL5882 PROTEIN"/>
    <property type="match status" value="1"/>
</dbReference>
<keyword evidence="1" id="KW-0732">Signal</keyword>
<protein>
    <submittedName>
        <fullName evidence="3">DUF2147 domain-containing protein</fullName>
    </submittedName>
</protein>
<accession>A0A516GT51</accession>